<gene>
    <name evidence="2" type="ORF">C7R92_09230</name>
</gene>
<feature type="transmembrane region" description="Helical" evidence="1">
    <location>
        <begin position="7"/>
        <end position="25"/>
    </location>
</feature>
<evidence type="ECO:0000313" key="2">
    <source>
        <dbReference type="EMBL" id="PSK11622.1"/>
    </source>
</evidence>
<evidence type="ECO:0000256" key="1">
    <source>
        <dbReference type="SAM" id="Phobius"/>
    </source>
</evidence>
<keyword evidence="3" id="KW-1185">Reference proteome</keyword>
<evidence type="ECO:0008006" key="4">
    <source>
        <dbReference type="Google" id="ProtNLM"/>
    </source>
</evidence>
<dbReference type="InterPro" id="IPR038728">
    <property type="entry name" value="YkvI-like"/>
</dbReference>
<reference evidence="2 3" key="1">
    <citation type="submission" date="2018-03" db="EMBL/GenBank/DDBJ databases">
        <title>Brevisbacillus phylogenomics.</title>
        <authorList>
            <person name="Dunlap C."/>
        </authorList>
    </citation>
    <scope>NUCLEOTIDE SEQUENCE [LARGE SCALE GENOMIC DNA]</scope>
    <source>
        <strain evidence="2 3">NRRL B-41110</strain>
    </source>
</reference>
<keyword evidence="1" id="KW-1133">Transmembrane helix</keyword>
<feature type="transmembrane region" description="Helical" evidence="1">
    <location>
        <begin position="295"/>
        <end position="313"/>
    </location>
</feature>
<keyword evidence="1" id="KW-0472">Membrane</keyword>
<evidence type="ECO:0000313" key="3">
    <source>
        <dbReference type="Proteomes" id="UP000241645"/>
    </source>
</evidence>
<proteinExistence type="predicted"/>
<feature type="transmembrane region" description="Helical" evidence="1">
    <location>
        <begin position="212"/>
        <end position="232"/>
    </location>
</feature>
<feature type="transmembrane region" description="Helical" evidence="1">
    <location>
        <begin position="116"/>
        <end position="133"/>
    </location>
</feature>
<name>A0ABX5FTY8_9BACL</name>
<feature type="transmembrane region" description="Helical" evidence="1">
    <location>
        <begin position="178"/>
        <end position="200"/>
    </location>
</feature>
<comment type="caution">
    <text evidence="2">The sequence shown here is derived from an EMBL/GenBank/DDBJ whole genome shotgun (WGS) entry which is preliminary data.</text>
</comment>
<dbReference type="Proteomes" id="UP000241645">
    <property type="component" value="Unassembled WGS sequence"/>
</dbReference>
<dbReference type="GeneID" id="95750307"/>
<protein>
    <recommendedName>
        <fullName evidence="4">Transporter</fullName>
    </recommendedName>
</protein>
<feature type="transmembrane region" description="Helical" evidence="1">
    <location>
        <begin position="45"/>
        <end position="64"/>
    </location>
</feature>
<feature type="non-terminal residue" evidence="2">
    <location>
        <position position="349"/>
    </location>
</feature>
<feature type="transmembrane region" description="Helical" evidence="1">
    <location>
        <begin position="85"/>
        <end position="110"/>
    </location>
</feature>
<keyword evidence="1" id="KW-0812">Transmembrane</keyword>
<dbReference type="PANTHER" id="PTHR37814:SF1">
    <property type="entry name" value="MEMBRANE PROTEIN"/>
    <property type="match status" value="1"/>
</dbReference>
<dbReference type="EMBL" id="PXZO01000016">
    <property type="protein sequence ID" value="PSK11622.1"/>
    <property type="molecule type" value="Genomic_DNA"/>
</dbReference>
<feature type="transmembrane region" description="Helical" evidence="1">
    <location>
        <begin position="145"/>
        <end position="166"/>
    </location>
</feature>
<organism evidence="2 3">
    <name type="scientific">Brevibacillus porteri</name>
    <dbReference type="NCBI Taxonomy" id="2126350"/>
    <lineage>
        <taxon>Bacteria</taxon>
        <taxon>Bacillati</taxon>
        <taxon>Bacillota</taxon>
        <taxon>Bacilli</taxon>
        <taxon>Bacillales</taxon>
        <taxon>Paenibacillaceae</taxon>
        <taxon>Brevibacillus</taxon>
    </lineage>
</organism>
<dbReference type="RefSeq" id="WP_106834027.1">
    <property type="nucleotide sequence ID" value="NZ_JARMEW010000044.1"/>
</dbReference>
<feature type="transmembrane region" description="Helical" evidence="1">
    <location>
        <begin position="319"/>
        <end position="337"/>
    </location>
</feature>
<accession>A0ABX5FTY8</accession>
<dbReference type="PANTHER" id="PTHR37814">
    <property type="entry name" value="CONSERVED MEMBRANE PROTEIN"/>
    <property type="match status" value="1"/>
</dbReference>
<sequence>MQGTWRAAWQIAFTYIGTVVGAGFASGKEIVEFFVQYGTQGLVGIILATTLFIWAGIRVMLIAYRIQADSYQEVSTYLFGHPFGTVFNTLLLTVLLGTTSVMLAATGAIFWESFRLSPQIGIWFSMILIFFVTKKGLFAIHHVNSIFVPMLIGFTVLVFLYTKPWLDTNVVVESLRPWAWLSSPFYYVALNVTLTQAVLIPMGRQSTSEKPLILGGIIGGLGIGLLLLLAYASLSVKMPGIHHAEMPMIAVLQGLGPTIPFLFSLLVYAEIFSTLVANVFGLAQQIRQVTPLRGPTILLGILLICYLISFIGFSSLLRFLYPLFGQLVVFFLVMLVYRQWRERNRVGGS</sequence>